<evidence type="ECO:0000313" key="1">
    <source>
        <dbReference type="EMBL" id="CAD0151523.1"/>
    </source>
</evidence>
<accession>A0A7U7H0G6</accession>
<organism evidence="1 2">
    <name type="scientific">Streptococcus thermophilus</name>
    <dbReference type="NCBI Taxonomy" id="1308"/>
    <lineage>
        <taxon>Bacteria</taxon>
        <taxon>Bacillati</taxon>
        <taxon>Bacillota</taxon>
        <taxon>Bacilli</taxon>
        <taxon>Lactobacillales</taxon>
        <taxon>Streptococcaceae</taxon>
        <taxon>Streptococcus</taxon>
    </lineage>
</organism>
<proteinExistence type="predicted"/>
<dbReference type="EMBL" id="LR822027">
    <property type="protein sequence ID" value="CAD0151523.1"/>
    <property type="molecule type" value="Genomic_DNA"/>
</dbReference>
<dbReference type="AlphaFoldDB" id="A0A7U7H0G6"/>
<protein>
    <submittedName>
        <fullName evidence="1">Uncharacterized protein</fullName>
    </submittedName>
</protein>
<evidence type="ECO:0000313" key="2">
    <source>
        <dbReference type="Proteomes" id="UP000509791"/>
    </source>
</evidence>
<gene>
    <name evidence="1" type="ORF">STHERMO_0530</name>
</gene>
<reference evidence="1 2" key="1">
    <citation type="submission" date="2020-06" db="EMBL/GenBank/DDBJ databases">
        <authorList>
            <person name="Chuat V."/>
        </authorList>
    </citation>
    <scope>NUCLEOTIDE SEQUENCE [LARGE SCALE GENOMIC DNA]</scope>
    <source>
        <strain evidence="1">STH_CIRM_998</strain>
    </source>
</reference>
<name>A0A7U7H0G6_STRTR</name>
<sequence length="44" mass="5093">MAEHINIKAVLPVSIKSLQPKEIIFMLNNITQKEKTHKLIYGIF</sequence>
<dbReference type="Proteomes" id="UP000509791">
    <property type="component" value="Chromosome"/>
</dbReference>